<gene>
    <name evidence="2" type="ORF">THAOC_37043</name>
</gene>
<dbReference type="EMBL" id="AGNL01049710">
    <property type="protein sequence ID" value="EJK44415.1"/>
    <property type="molecule type" value="Genomic_DNA"/>
</dbReference>
<dbReference type="PANTHER" id="PTHR39290">
    <property type="entry name" value="C3H1-TYPE DOMAIN-CONTAINING PROTEIN-RELATED"/>
    <property type="match status" value="1"/>
</dbReference>
<proteinExistence type="predicted"/>
<comment type="caution">
    <text evidence="2">The sequence shown here is derived from an EMBL/GenBank/DDBJ whole genome shotgun (WGS) entry which is preliminary data.</text>
</comment>
<feature type="compositionally biased region" description="Basic and acidic residues" evidence="1">
    <location>
        <begin position="357"/>
        <end position="368"/>
    </location>
</feature>
<feature type="region of interest" description="Disordered" evidence="1">
    <location>
        <begin position="322"/>
        <end position="368"/>
    </location>
</feature>
<keyword evidence="3" id="KW-1185">Reference proteome</keyword>
<sequence>MAKSKKRPAQRDEPHGVGNPLQEAQAKFMRSVSNEKKAHFFDSTKISPEERAEIWERQADIGEKLVDSYAWATPDHRCLEVFKHFGPIVEVGCGTNAYWANWMHNAGVDVVALDLSLDSGGGKINKVNKNTTNVRSQGGCQVLPGGPASLSENKLSSRTLFLCYPDEEDTLEEEESEEPMSMAAQCLEHFSGDTIIYVGEFFGDTLSMDQAPFGRSSSGEFQVRLAGEFHCILKMRLLNNWIHVRDTLSVWKRSKTCCLAFEGSEDEESDSDEVYYKNIPPSGTCFGQVVTRTSAAQPVLNFYHTEALPVDAAAPCVAHLLRSPTKEPHTSKTSERHATAKKKRNKKNRPSSQSNQPEEHDVIAGEAW</sequence>
<reference evidence="2 3" key="1">
    <citation type="journal article" date="2012" name="Genome Biol.">
        <title>Genome and low-iron response of an oceanic diatom adapted to chronic iron limitation.</title>
        <authorList>
            <person name="Lommer M."/>
            <person name="Specht M."/>
            <person name="Roy A.S."/>
            <person name="Kraemer L."/>
            <person name="Andreson R."/>
            <person name="Gutowska M.A."/>
            <person name="Wolf J."/>
            <person name="Bergner S.V."/>
            <person name="Schilhabel M.B."/>
            <person name="Klostermeier U.C."/>
            <person name="Beiko R.G."/>
            <person name="Rosenstiel P."/>
            <person name="Hippler M."/>
            <person name="Laroche J."/>
        </authorList>
    </citation>
    <scope>NUCLEOTIDE SEQUENCE [LARGE SCALE GENOMIC DNA]</scope>
    <source>
        <strain evidence="2 3">CCMP1005</strain>
    </source>
</reference>
<dbReference type="eggNOG" id="ENOG502RXQ6">
    <property type="taxonomic scope" value="Eukaryota"/>
</dbReference>
<feature type="compositionally biased region" description="Basic residues" evidence="1">
    <location>
        <begin position="339"/>
        <end position="349"/>
    </location>
</feature>
<dbReference type="AlphaFoldDB" id="K0QZ96"/>
<feature type="region of interest" description="Disordered" evidence="1">
    <location>
        <begin position="1"/>
        <end position="21"/>
    </location>
</feature>
<protein>
    <submittedName>
        <fullName evidence="2">Uncharacterized protein</fullName>
    </submittedName>
</protein>
<dbReference type="PANTHER" id="PTHR39290:SF6">
    <property type="entry name" value="S-ADENOSYL-L-METHIONINE-DEPENDENT METHYLTRANSFERASES SUPERFAMILY PROTEIN"/>
    <property type="match status" value="1"/>
</dbReference>
<evidence type="ECO:0000313" key="3">
    <source>
        <dbReference type="Proteomes" id="UP000266841"/>
    </source>
</evidence>
<feature type="compositionally biased region" description="Basic and acidic residues" evidence="1">
    <location>
        <begin position="324"/>
        <end position="338"/>
    </location>
</feature>
<organism evidence="2 3">
    <name type="scientific">Thalassiosira oceanica</name>
    <name type="common">Marine diatom</name>
    <dbReference type="NCBI Taxonomy" id="159749"/>
    <lineage>
        <taxon>Eukaryota</taxon>
        <taxon>Sar</taxon>
        <taxon>Stramenopiles</taxon>
        <taxon>Ochrophyta</taxon>
        <taxon>Bacillariophyta</taxon>
        <taxon>Coscinodiscophyceae</taxon>
        <taxon>Thalassiosirophycidae</taxon>
        <taxon>Thalassiosirales</taxon>
        <taxon>Thalassiosiraceae</taxon>
        <taxon>Thalassiosira</taxon>
    </lineage>
</organism>
<dbReference type="OMA" id="PIVEVGC"/>
<accession>K0QZ96</accession>
<name>K0QZ96_THAOC</name>
<evidence type="ECO:0000313" key="2">
    <source>
        <dbReference type="EMBL" id="EJK44415.1"/>
    </source>
</evidence>
<dbReference type="OrthoDB" id="5411518at2759"/>
<dbReference type="Proteomes" id="UP000266841">
    <property type="component" value="Unassembled WGS sequence"/>
</dbReference>
<evidence type="ECO:0000256" key="1">
    <source>
        <dbReference type="SAM" id="MobiDB-lite"/>
    </source>
</evidence>